<feature type="domain" description="Polysaccharide biosynthesis enzyme WcbI" evidence="1">
    <location>
        <begin position="226"/>
        <end position="422"/>
    </location>
</feature>
<organism evidence="2 4">
    <name type="scientific">Nitrosomonas communis</name>
    <dbReference type="NCBI Taxonomy" id="44574"/>
    <lineage>
        <taxon>Bacteria</taxon>
        <taxon>Pseudomonadati</taxon>
        <taxon>Pseudomonadota</taxon>
        <taxon>Betaproteobacteria</taxon>
        <taxon>Nitrosomonadales</taxon>
        <taxon>Nitrosomonadaceae</taxon>
        <taxon>Nitrosomonas</taxon>
    </lineage>
</organism>
<dbReference type="PATRIC" id="fig|44574.3.peg.746"/>
<name>A0A0F7KBQ8_9PROT</name>
<dbReference type="InterPro" id="IPR041307">
    <property type="entry name" value="WcbI"/>
</dbReference>
<keyword evidence="4" id="KW-1185">Reference proteome</keyword>
<dbReference type="AlphaFoldDB" id="A0A0F7KBQ8"/>
<reference evidence="3 5" key="3">
    <citation type="submission" date="2019-07" db="EMBL/GenBank/DDBJ databases">
        <title>Active sludge and wastewater microbial communities from Klosterneuburg, Austria.</title>
        <authorList>
            <person name="Wagner M."/>
        </authorList>
    </citation>
    <scope>NUCLEOTIDE SEQUENCE [LARGE SCALE GENOMIC DNA]</scope>
    <source>
        <strain evidence="3 5">Nm2</strain>
    </source>
</reference>
<dbReference type="Pfam" id="PF18588">
    <property type="entry name" value="WcbI"/>
    <property type="match status" value="1"/>
</dbReference>
<evidence type="ECO:0000313" key="5">
    <source>
        <dbReference type="Proteomes" id="UP000324176"/>
    </source>
</evidence>
<reference evidence="4" key="1">
    <citation type="submission" date="2015-05" db="EMBL/GenBank/DDBJ databases">
        <title>Draft genome of Nitrosomonas communis strain Nm2.</title>
        <authorList>
            <person name="Kozlowski J.A."/>
            <person name="Kits K.D."/>
            <person name="Stein L.Y."/>
        </authorList>
    </citation>
    <scope>NUCLEOTIDE SEQUENCE [LARGE SCALE GENOMIC DNA]</scope>
    <source>
        <strain evidence="4">Nm2</strain>
    </source>
</reference>
<proteinExistence type="predicted"/>
<dbReference type="OrthoDB" id="8557826at2"/>
<dbReference type="Proteomes" id="UP000034156">
    <property type="component" value="Chromosome"/>
</dbReference>
<evidence type="ECO:0000259" key="1">
    <source>
        <dbReference type="Pfam" id="PF18588"/>
    </source>
</evidence>
<sequence>MKKNILKLILEKIPEVFSKEKTSSGIASSFKVLSPAVAELSAKSISAVEQLYIEIARDATYHYVFETGKALTIPTGMICSNHAGENGEVGYITLARGNSKALSGGTTGGYSIRLPDQVEAATSGHRITVRVIARASGNDQSRFAVAYSTNEVGNSGWHWFNAGSEWSVYTIEYDVPVMKEGCGDFIGILPDSEENLGTDFCYFAITITKNVGIKRILQQKNSMKTIIVSSNCQTGGIAAALQEIFSKDKILAVPYSNHTDDQILEHLYNADIWISSDRFGIAQKCLVTHPKLVLYKIPRLHFTAFHPDLIYTVKISTNEIIKGPSDDYHSAICVWAFKNGLEAADTAALFTLAVFYELGYFSIWKSSVDNFSQSFRSCNLDASLFLPFIVRQGLFMYSINHPKVYVLIRMAKILAMKIGANESILEKDINIADGLTFNVWPVYPEIADFYALPGGSYDWKISIQKKICGLKEYIESCFNVYKEQGLERHDIKFHGRDESVYDRILGPIAGVGK</sequence>
<evidence type="ECO:0000313" key="2">
    <source>
        <dbReference type="EMBL" id="AKH37031.1"/>
    </source>
</evidence>
<protein>
    <recommendedName>
        <fullName evidence="1">Polysaccharide biosynthesis enzyme WcbI domain-containing protein</fullName>
    </recommendedName>
</protein>
<accession>A0A0F7KBQ8</accession>
<evidence type="ECO:0000313" key="4">
    <source>
        <dbReference type="Proteomes" id="UP000034156"/>
    </source>
</evidence>
<evidence type="ECO:0000313" key="3">
    <source>
        <dbReference type="EMBL" id="TYP93257.1"/>
    </source>
</evidence>
<gene>
    <name evidence="2" type="ORF">AAW31_03145</name>
    <name evidence="3" type="ORF">BCL69_100367</name>
</gene>
<dbReference type="EMBL" id="VNHT01000003">
    <property type="protein sequence ID" value="TYP93257.1"/>
    <property type="molecule type" value="Genomic_DNA"/>
</dbReference>
<dbReference type="EMBL" id="CP011451">
    <property type="protein sequence ID" value="AKH37031.1"/>
    <property type="molecule type" value="Genomic_DNA"/>
</dbReference>
<dbReference type="KEGG" id="nco:AAW31_03145"/>
<dbReference type="RefSeq" id="WP_046849126.1">
    <property type="nucleotide sequence ID" value="NZ_CP011451.1"/>
</dbReference>
<reference evidence="2 4" key="2">
    <citation type="journal article" date="2016" name="Genome Announc.">
        <title>Genome Sequence of Nitrosomonas communis Strain Nm2, a Mesophilic Ammonia-Oxidizing Bacterium Isolated from Mediterranean Soil.</title>
        <authorList>
            <person name="Kozlowski J.A."/>
            <person name="Kits K.D."/>
            <person name="Stein L.Y."/>
        </authorList>
    </citation>
    <scope>NUCLEOTIDE SEQUENCE [LARGE SCALE GENOMIC DNA]</scope>
    <source>
        <strain evidence="2 4">Nm2</strain>
    </source>
</reference>
<dbReference type="Proteomes" id="UP000324176">
    <property type="component" value="Unassembled WGS sequence"/>
</dbReference>